<keyword evidence="1" id="KW-0808">Transferase</keyword>
<reference evidence="3 4" key="1">
    <citation type="submission" date="2018-03" db="EMBL/GenBank/DDBJ databases">
        <title>Bacteriophage NCPPB3778 and a type I-E CRISPR drive the evolution of the US Biological Select Agent, Rathayibacter toxicus.</title>
        <authorList>
            <person name="Davis E.W.II."/>
            <person name="Tabima J.F."/>
            <person name="Weisberg A.J."/>
            <person name="Dantas Lopes L."/>
            <person name="Wiseman M.S."/>
            <person name="Wiseman M.S."/>
            <person name="Pupko T."/>
            <person name="Belcher M.S."/>
            <person name="Sechler A.J."/>
            <person name="Tancos M.A."/>
            <person name="Schroeder B.K."/>
            <person name="Murray T.D."/>
            <person name="Luster D.G."/>
            <person name="Schneider W.L."/>
            <person name="Rogers E."/>
            <person name="Andreote F.D."/>
            <person name="Grunwald N.J."/>
            <person name="Putnam M.L."/>
            <person name="Chang J.H."/>
        </authorList>
    </citation>
    <scope>NUCLEOTIDE SEQUENCE [LARGE SCALE GENOMIC DNA]</scope>
    <source>
        <strain evidence="3 4">DSM 15933</strain>
    </source>
</reference>
<evidence type="ECO:0000313" key="3">
    <source>
        <dbReference type="EMBL" id="PTL73347.1"/>
    </source>
</evidence>
<evidence type="ECO:0000313" key="4">
    <source>
        <dbReference type="Proteomes" id="UP000241085"/>
    </source>
</evidence>
<comment type="caution">
    <text evidence="3">The sequence shown here is derived from an EMBL/GenBank/DDBJ whole genome shotgun (WGS) entry which is preliminary data.</text>
</comment>
<dbReference type="PANTHER" id="PTHR46401">
    <property type="entry name" value="GLYCOSYLTRANSFERASE WBBK-RELATED"/>
    <property type="match status" value="1"/>
</dbReference>
<dbReference type="AlphaFoldDB" id="A0A2T4UUZ7"/>
<dbReference type="EMBL" id="PZPL01000001">
    <property type="protein sequence ID" value="PTL73347.1"/>
    <property type="molecule type" value="Genomic_DNA"/>
</dbReference>
<proteinExistence type="predicted"/>
<feature type="domain" description="Glycosyl transferase family 1" evidence="2">
    <location>
        <begin position="319"/>
        <end position="474"/>
    </location>
</feature>
<dbReference type="CDD" id="cd03809">
    <property type="entry name" value="GT4_MtfB-like"/>
    <property type="match status" value="1"/>
</dbReference>
<evidence type="ECO:0000259" key="2">
    <source>
        <dbReference type="Pfam" id="PF00534"/>
    </source>
</evidence>
<sequence length="505" mass="55240">MSAEDLDAPLRRALLLERLEQLAPFLLETVEIEAFAGRGPGPLLDAIARRTKERASDDLTWLALTSFLAVFPVEHFFLWFRRSLELCEPHEALRVFLSAGARASTGYADLGSRLEIVTDAVIADVDFCARHAHQTGIQRVVRNTMRRWHGHHDVTPIAWVNGSMAMRRLSDIELSRVIDYENIRSEPWRDGDPEVVRFVVPFRSTVLIPEVPGLNLCAPYASLAAYSGNRVGLIGYDAIPVVSADTVPGIETARFVNYLSVVKHASSVAGISESASDEFRGFVDALPAQGLTGPQVDTVALPVDRPNLVDASLAPSTVGPLVLAVGSTEPRKNHLAVLHAAERLWREGLVFTLRFIGNGNDWSTRVFDVRIREAQQAGRSVELWRGASDEKLVSSYENARFLVFPSTHEGYGLPVAEALALGVPALTSSIGSLAEIAADGGCVTVDPGDDDAIHAAMRELLQSDEKIAQLRAEALARPRRTWDDYAEELWGVLVGADEEKAVDRA</sequence>
<evidence type="ECO:0000256" key="1">
    <source>
        <dbReference type="ARBA" id="ARBA00022679"/>
    </source>
</evidence>
<dbReference type="GO" id="GO:0016757">
    <property type="term" value="F:glycosyltransferase activity"/>
    <property type="evidence" value="ECO:0007669"/>
    <property type="project" value="InterPro"/>
</dbReference>
<dbReference type="Gene3D" id="3.40.50.2000">
    <property type="entry name" value="Glycogen Phosphorylase B"/>
    <property type="match status" value="1"/>
</dbReference>
<dbReference type="RefSeq" id="WP_107574824.1">
    <property type="nucleotide sequence ID" value="NZ_PZPL01000001.1"/>
</dbReference>
<name>A0A2T4UUZ7_9MICO</name>
<dbReference type="Pfam" id="PF00534">
    <property type="entry name" value="Glycos_transf_1"/>
    <property type="match status" value="1"/>
</dbReference>
<organism evidence="3 4">
    <name type="scientific">Rathayibacter caricis DSM 15933</name>
    <dbReference type="NCBI Taxonomy" id="1328867"/>
    <lineage>
        <taxon>Bacteria</taxon>
        <taxon>Bacillati</taxon>
        <taxon>Actinomycetota</taxon>
        <taxon>Actinomycetes</taxon>
        <taxon>Micrococcales</taxon>
        <taxon>Microbacteriaceae</taxon>
        <taxon>Rathayibacter</taxon>
    </lineage>
</organism>
<protein>
    <recommendedName>
        <fullName evidence="2">Glycosyl transferase family 1 domain-containing protein</fullName>
    </recommendedName>
</protein>
<dbReference type="InterPro" id="IPR001296">
    <property type="entry name" value="Glyco_trans_1"/>
</dbReference>
<keyword evidence="4" id="KW-1185">Reference proteome</keyword>
<dbReference type="Proteomes" id="UP000241085">
    <property type="component" value="Unassembled WGS sequence"/>
</dbReference>
<gene>
    <name evidence="3" type="ORF">C1I63_11125</name>
</gene>
<dbReference type="PANTHER" id="PTHR46401:SF2">
    <property type="entry name" value="GLYCOSYLTRANSFERASE WBBK-RELATED"/>
    <property type="match status" value="1"/>
</dbReference>
<dbReference type="SUPFAM" id="SSF53756">
    <property type="entry name" value="UDP-Glycosyltransferase/glycogen phosphorylase"/>
    <property type="match status" value="1"/>
</dbReference>
<accession>A0A2T4UUZ7</accession>